<dbReference type="AlphaFoldDB" id="A0A2H0UMG5"/>
<accession>A0A2H0UMG5</accession>
<evidence type="ECO:0000313" key="2">
    <source>
        <dbReference type="Proteomes" id="UP000230903"/>
    </source>
</evidence>
<organism evidence="1 2">
    <name type="scientific">Candidatus Harrisonbacteria bacterium CG10_big_fil_rev_8_21_14_0_10_45_28</name>
    <dbReference type="NCBI Taxonomy" id="1974586"/>
    <lineage>
        <taxon>Bacteria</taxon>
        <taxon>Candidatus Harrisoniibacteriota</taxon>
    </lineage>
</organism>
<comment type="caution">
    <text evidence="1">The sequence shown here is derived from an EMBL/GenBank/DDBJ whole genome shotgun (WGS) entry which is preliminary data.</text>
</comment>
<reference evidence="2" key="1">
    <citation type="submission" date="2017-09" db="EMBL/GenBank/DDBJ databases">
        <title>Depth-based differentiation of microbial function through sediment-hosted aquifers and enrichment of novel symbionts in the deep terrestrial subsurface.</title>
        <authorList>
            <person name="Probst A.J."/>
            <person name="Ladd B."/>
            <person name="Jarett J.K."/>
            <person name="Geller-Mcgrath D.E."/>
            <person name="Sieber C.M.K."/>
            <person name="Emerson J.B."/>
            <person name="Anantharaman K."/>
            <person name="Thomas B.C."/>
            <person name="Malmstrom R."/>
            <person name="Stieglmeier M."/>
            <person name="Klingl A."/>
            <person name="Woyke T."/>
            <person name="Ryan C.M."/>
            <person name="Banfield J.F."/>
        </authorList>
    </citation>
    <scope>NUCLEOTIDE SEQUENCE [LARGE SCALE GENOMIC DNA]</scope>
</reference>
<dbReference type="Gene3D" id="3.40.50.300">
    <property type="entry name" value="P-loop containing nucleotide triphosphate hydrolases"/>
    <property type="match status" value="1"/>
</dbReference>
<proteinExistence type="predicted"/>
<gene>
    <name evidence="1" type="ORF">COU10_03870</name>
</gene>
<dbReference type="EMBL" id="PFBC01000059">
    <property type="protein sequence ID" value="PIR87583.1"/>
    <property type="molecule type" value="Genomic_DNA"/>
</dbReference>
<dbReference type="SUPFAM" id="SSF53795">
    <property type="entry name" value="PEP carboxykinase-like"/>
    <property type="match status" value="1"/>
</dbReference>
<sequence>MGEESVNIYSENSRVIELLNGSFVPFIPEWRVEKREAKNSPLLESVFGNQQTIEATENGNFFISGPFEEFSQSHTVPYFIHYILESERAKKGKATIHAAAVSKNGKGILILGKQGSGKTSITLELCRKHGCSLIGNDLVLAGIQGNTGYLYGGTKIFRIRATTIKDYNRDLKSFFKSSSNDEWTQIAVIEPDKVQVLTEKLTVPIHAIYYVHLYSSDHDFIAKEVDKLFSRIYLYQIFSEYIRGSAIIPLIGKDLRFGDYIPSLDTRDAFEKRIRFINWIINNKNYKYIAGVLTDICTSIDKNL</sequence>
<protein>
    <recommendedName>
        <fullName evidence="3">HPr kinase/phosphorylase C-terminal domain-containing protein</fullName>
    </recommendedName>
</protein>
<dbReference type="InterPro" id="IPR027417">
    <property type="entry name" value="P-loop_NTPase"/>
</dbReference>
<dbReference type="SUPFAM" id="SSF52540">
    <property type="entry name" value="P-loop containing nucleoside triphosphate hydrolases"/>
    <property type="match status" value="1"/>
</dbReference>
<evidence type="ECO:0000313" key="1">
    <source>
        <dbReference type="EMBL" id="PIR87583.1"/>
    </source>
</evidence>
<name>A0A2H0UMG5_9BACT</name>
<evidence type="ECO:0008006" key="3">
    <source>
        <dbReference type="Google" id="ProtNLM"/>
    </source>
</evidence>
<dbReference type="Proteomes" id="UP000230903">
    <property type="component" value="Unassembled WGS sequence"/>
</dbReference>